<dbReference type="GO" id="GO:0006508">
    <property type="term" value="P:proteolysis"/>
    <property type="evidence" value="ECO:0007669"/>
    <property type="project" value="UniProtKB-KW"/>
</dbReference>
<proteinExistence type="inferred from homology"/>
<dbReference type="InterPro" id="IPR023562">
    <property type="entry name" value="ClpP/TepA"/>
</dbReference>
<keyword evidence="2" id="KW-0378">Hydrolase</keyword>
<dbReference type="InterPro" id="IPR029045">
    <property type="entry name" value="ClpP/crotonase-like_dom_sf"/>
</dbReference>
<sequence length="232" mass="25613">MDKEKEQEIRQEKEEKDDARISEIGQVTLDNNEKQYRIHLLNIIGEVEGHENSNASQKTTKYEHILPQLAMIEDNKDIDGVLILLNTVGGDVEAGLAIAEMIASLSKPTVSLVLGGGHSIGVPLAVSADYSFIVPSATMMIHPVRSGGMFIGVIQSYRNIEKIQDRITTFVSSHSKLSKERMETLMLDTSQLVKDVGTMLEGKEAVEEGLIDEIGGIKDAMKKLHDMILNKK</sequence>
<dbReference type="Proteomes" id="UP000823618">
    <property type="component" value="Unassembled WGS sequence"/>
</dbReference>
<dbReference type="EMBL" id="JADIML010000081">
    <property type="protein sequence ID" value="MBO8462839.1"/>
    <property type="molecule type" value="Genomic_DNA"/>
</dbReference>
<organism evidence="2 3">
    <name type="scientific">Candidatus Scybalomonas excrementavium</name>
    <dbReference type="NCBI Taxonomy" id="2840943"/>
    <lineage>
        <taxon>Bacteria</taxon>
        <taxon>Bacillati</taxon>
        <taxon>Bacillota</taxon>
        <taxon>Clostridia</taxon>
        <taxon>Lachnospirales</taxon>
        <taxon>Lachnospiraceae</taxon>
        <taxon>Lachnospiraceae incertae sedis</taxon>
        <taxon>Candidatus Scybalomonas</taxon>
    </lineage>
</organism>
<evidence type="ECO:0000313" key="3">
    <source>
        <dbReference type="Proteomes" id="UP000823618"/>
    </source>
</evidence>
<reference evidence="2" key="2">
    <citation type="journal article" date="2021" name="PeerJ">
        <title>Extensive microbial diversity within the chicken gut microbiome revealed by metagenomics and culture.</title>
        <authorList>
            <person name="Gilroy R."/>
            <person name="Ravi A."/>
            <person name="Getino M."/>
            <person name="Pursley I."/>
            <person name="Horton D.L."/>
            <person name="Alikhan N.F."/>
            <person name="Baker D."/>
            <person name="Gharbi K."/>
            <person name="Hall N."/>
            <person name="Watson M."/>
            <person name="Adriaenssens E.M."/>
            <person name="Foster-Nyarko E."/>
            <person name="Jarju S."/>
            <person name="Secka A."/>
            <person name="Antonio M."/>
            <person name="Oren A."/>
            <person name="Chaudhuri R.R."/>
            <person name="La Ragione R."/>
            <person name="Hildebrand F."/>
            <person name="Pallen M.J."/>
        </authorList>
    </citation>
    <scope>NUCLEOTIDE SEQUENCE</scope>
    <source>
        <strain evidence="2">E3-2379</strain>
    </source>
</reference>
<protein>
    <submittedName>
        <fullName evidence="2">ATP-dependent Clp protease proteolytic subunit</fullName>
    </submittedName>
</protein>
<keyword evidence="2" id="KW-0645">Protease</keyword>
<dbReference type="Pfam" id="PF00574">
    <property type="entry name" value="CLP_protease"/>
    <property type="match status" value="1"/>
</dbReference>
<name>A0A9D9HYJ7_9FIRM</name>
<dbReference type="SUPFAM" id="SSF52096">
    <property type="entry name" value="ClpP/crotonase"/>
    <property type="match status" value="1"/>
</dbReference>
<dbReference type="Gene3D" id="3.90.226.10">
    <property type="entry name" value="2-enoyl-CoA Hydratase, Chain A, domain 1"/>
    <property type="match status" value="1"/>
</dbReference>
<comment type="similarity">
    <text evidence="1">Belongs to the peptidase S14 family.</text>
</comment>
<evidence type="ECO:0000313" key="2">
    <source>
        <dbReference type="EMBL" id="MBO8462839.1"/>
    </source>
</evidence>
<comment type="caution">
    <text evidence="2">The sequence shown here is derived from an EMBL/GenBank/DDBJ whole genome shotgun (WGS) entry which is preliminary data.</text>
</comment>
<evidence type="ECO:0000256" key="1">
    <source>
        <dbReference type="ARBA" id="ARBA00007039"/>
    </source>
</evidence>
<dbReference type="InterPro" id="IPR001907">
    <property type="entry name" value="ClpP"/>
</dbReference>
<dbReference type="GO" id="GO:0004176">
    <property type="term" value="F:ATP-dependent peptidase activity"/>
    <property type="evidence" value="ECO:0007669"/>
    <property type="project" value="InterPro"/>
</dbReference>
<reference evidence="2" key="1">
    <citation type="submission" date="2020-10" db="EMBL/GenBank/DDBJ databases">
        <authorList>
            <person name="Gilroy R."/>
        </authorList>
    </citation>
    <scope>NUCLEOTIDE SEQUENCE</scope>
    <source>
        <strain evidence="2">E3-2379</strain>
    </source>
</reference>
<dbReference type="PRINTS" id="PR00127">
    <property type="entry name" value="CLPPROTEASEP"/>
</dbReference>
<dbReference type="GO" id="GO:0004252">
    <property type="term" value="F:serine-type endopeptidase activity"/>
    <property type="evidence" value="ECO:0007669"/>
    <property type="project" value="InterPro"/>
</dbReference>
<dbReference type="AlphaFoldDB" id="A0A9D9HYJ7"/>
<accession>A0A9D9HYJ7</accession>
<gene>
    <name evidence="2" type="ORF">IAC13_02780</name>
</gene>